<keyword evidence="3" id="KW-1185">Reference proteome</keyword>
<name>A0AA97F828_9SPHN</name>
<dbReference type="InterPro" id="IPR019196">
    <property type="entry name" value="ABC_transp_unknown"/>
</dbReference>
<organism evidence="2 3">
    <name type="scientific">Alterisphingorhabdus coralli</name>
    <dbReference type="NCBI Taxonomy" id="3071408"/>
    <lineage>
        <taxon>Bacteria</taxon>
        <taxon>Pseudomonadati</taxon>
        <taxon>Pseudomonadota</taxon>
        <taxon>Alphaproteobacteria</taxon>
        <taxon>Sphingomonadales</taxon>
        <taxon>Sphingomonadaceae</taxon>
        <taxon>Alterisphingorhabdus (ex Yan et al. 2024)</taxon>
    </lineage>
</organism>
<dbReference type="EMBL" id="CP136594">
    <property type="protein sequence ID" value="WOE76139.1"/>
    <property type="molecule type" value="Genomic_DNA"/>
</dbReference>
<proteinExistence type="predicted"/>
<dbReference type="Proteomes" id="UP001302429">
    <property type="component" value="Chromosome"/>
</dbReference>
<dbReference type="KEGG" id="acoa:RB602_05340"/>
<evidence type="ECO:0000313" key="2">
    <source>
        <dbReference type="EMBL" id="WOE76139.1"/>
    </source>
</evidence>
<accession>A0AA97F828</accession>
<reference evidence="2 3" key="1">
    <citation type="submission" date="2023-10" db="EMBL/GenBank/DDBJ databases">
        <title>Complete genome sequence of a Sphingomonadaceae bacterium.</title>
        <authorList>
            <person name="Yan C."/>
        </authorList>
    </citation>
    <scope>NUCLEOTIDE SEQUENCE [LARGE SCALE GENOMIC DNA]</scope>
    <source>
        <strain evidence="2 3">SCSIO 66989</strain>
    </source>
</reference>
<evidence type="ECO:0000259" key="1">
    <source>
        <dbReference type="Pfam" id="PF09822"/>
    </source>
</evidence>
<protein>
    <recommendedName>
        <fullName evidence="1">ABC-type uncharacterized transport system domain-containing protein</fullName>
    </recommendedName>
</protein>
<evidence type="ECO:0000313" key="3">
    <source>
        <dbReference type="Proteomes" id="UP001302429"/>
    </source>
</evidence>
<feature type="domain" description="ABC-type uncharacterised transport system" evidence="1">
    <location>
        <begin position="54"/>
        <end position="174"/>
    </location>
</feature>
<dbReference type="Pfam" id="PF09822">
    <property type="entry name" value="ABC_transp_aux"/>
    <property type="match status" value="1"/>
</dbReference>
<dbReference type="AlphaFoldDB" id="A0AA97F828"/>
<sequence length="281" mass="30547">MANKKRKAKAAVMAVTTALTVAIGTVLGLSASMTGGADMRASLDIAPSPFKDRKVAMLTSLPLFTPEAYDIADQLAATNYHPLGETLNQRYALGVHDVLEAGLADDPELLILAQARPFTPDELVQFDDWLRAGGEALVFADPMLHWPSIFHYGDPRRPEGVTLLSPLFAHWGLEQRIDENQPEETWLVRVDSDIVPVMQAGHFVIQPTDTDDSCTVRASGLIADCRVGKGRVQVIADAEMLQPQYFGIDSDHADPGHTHSSAELHGTGAVVIDWIDAMLSR</sequence>
<gene>
    <name evidence="2" type="ORF">RB602_05340</name>
</gene>
<dbReference type="RefSeq" id="WP_317083623.1">
    <property type="nucleotide sequence ID" value="NZ_CP136594.1"/>
</dbReference>